<organism evidence="1 2">
    <name type="scientific">Elysia crispata</name>
    <name type="common">lettuce slug</name>
    <dbReference type="NCBI Taxonomy" id="231223"/>
    <lineage>
        <taxon>Eukaryota</taxon>
        <taxon>Metazoa</taxon>
        <taxon>Spiralia</taxon>
        <taxon>Lophotrochozoa</taxon>
        <taxon>Mollusca</taxon>
        <taxon>Gastropoda</taxon>
        <taxon>Heterobranchia</taxon>
        <taxon>Euthyneura</taxon>
        <taxon>Panpulmonata</taxon>
        <taxon>Sacoglossa</taxon>
        <taxon>Placobranchoidea</taxon>
        <taxon>Plakobranchidae</taxon>
        <taxon>Elysia</taxon>
    </lineage>
</organism>
<reference evidence="1" key="1">
    <citation type="journal article" date="2023" name="G3 (Bethesda)">
        <title>A reference genome for the long-term kleptoplast-retaining sea slug Elysia crispata morphotype clarki.</title>
        <authorList>
            <person name="Eastman K.E."/>
            <person name="Pendleton A.L."/>
            <person name="Shaikh M.A."/>
            <person name="Suttiyut T."/>
            <person name="Ogas R."/>
            <person name="Tomko P."/>
            <person name="Gavelis G."/>
            <person name="Widhalm J.R."/>
            <person name="Wisecaver J.H."/>
        </authorList>
    </citation>
    <scope>NUCLEOTIDE SEQUENCE</scope>
    <source>
        <strain evidence="1">ECLA1</strain>
    </source>
</reference>
<name>A0AAE1BA64_9GAST</name>
<protein>
    <submittedName>
        <fullName evidence="1">Uncharacterized protein</fullName>
    </submittedName>
</protein>
<evidence type="ECO:0000313" key="2">
    <source>
        <dbReference type="Proteomes" id="UP001283361"/>
    </source>
</evidence>
<dbReference type="Proteomes" id="UP001283361">
    <property type="component" value="Unassembled WGS sequence"/>
</dbReference>
<comment type="caution">
    <text evidence="1">The sequence shown here is derived from an EMBL/GenBank/DDBJ whole genome shotgun (WGS) entry which is preliminary data.</text>
</comment>
<gene>
    <name evidence="1" type="ORF">RRG08_048363</name>
</gene>
<keyword evidence="2" id="KW-1185">Reference proteome</keyword>
<accession>A0AAE1BA64</accession>
<dbReference type="AlphaFoldDB" id="A0AAE1BA64"/>
<sequence length="81" mass="8598">MDYSLLTLSQSKAHQLTPPFNTNEGPNARLSQGSVYALLVQPVCLLVLSLDLGSDAYAILLGSVLNDCSVTCLASPTFSPR</sequence>
<proteinExistence type="predicted"/>
<evidence type="ECO:0000313" key="1">
    <source>
        <dbReference type="EMBL" id="KAK3801776.1"/>
    </source>
</evidence>
<dbReference type="EMBL" id="JAWDGP010000283">
    <property type="protein sequence ID" value="KAK3801776.1"/>
    <property type="molecule type" value="Genomic_DNA"/>
</dbReference>